<accession>A0A9P3BG55</accession>
<gene>
    <name evidence="3" type="ORF">Asppvi_006030</name>
</gene>
<dbReference type="EMBL" id="BHVY01000004">
    <property type="protein sequence ID" value="GIJ87126.1"/>
    <property type="molecule type" value="Genomic_DNA"/>
</dbReference>
<feature type="region of interest" description="Disordered" evidence="1">
    <location>
        <begin position="90"/>
        <end position="109"/>
    </location>
</feature>
<evidence type="ECO:0000256" key="1">
    <source>
        <dbReference type="SAM" id="MobiDB-lite"/>
    </source>
</evidence>
<keyword evidence="2" id="KW-0812">Transmembrane</keyword>
<reference evidence="3 4" key="1">
    <citation type="submission" date="2018-10" db="EMBL/GenBank/DDBJ databases">
        <title>Pan-genome distribution and transcriptional activeness of fungal secondary metabolism genes in Aspergillus section Fumigati.</title>
        <authorList>
            <person name="Takahashi H."/>
            <person name="Umemura M."/>
            <person name="Ninomiya A."/>
            <person name="Kusuya Y."/>
            <person name="Urayama S."/>
            <person name="Shimizu M."/>
            <person name="Watanabe A."/>
            <person name="Kamei K."/>
            <person name="Yaguchi T."/>
            <person name="Hagiwara D."/>
        </authorList>
    </citation>
    <scope>NUCLEOTIDE SEQUENCE [LARGE SCALE GENOMIC DNA]</scope>
    <source>
        <strain evidence="3 4">IFM 55266</strain>
    </source>
</reference>
<protein>
    <submittedName>
        <fullName evidence="3">Uncharacterized protein</fullName>
    </submittedName>
</protein>
<evidence type="ECO:0000313" key="4">
    <source>
        <dbReference type="Proteomes" id="UP001043456"/>
    </source>
</evidence>
<keyword evidence="2" id="KW-1133">Transmembrane helix</keyword>
<dbReference type="RefSeq" id="XP_043157872.1">
    <property type="nucleotide sequence ID" value="XM_043301937.1"/>
</dbReference>
<dbReference type="Proteomes" id="UP001043456">
    <property type="component" value="Unassembled WGS sequence"/>
</dbReference>
<evidence type="ECO:0000313" key="3">
    <source>
        <dbReference type="EMBL" id="GIJ87126.1"/>
    </source>
</evidence>
<feature type="region of interest" description="Disordered" evidence="1">
    <location>
        <begin position="146"/>
        <end position="179"/>
    </location>
</feature>
<evidence type="ECO:0000256" key="2">
    <source>
        <dbReference type="SAM" id="Phobius"/>
    </source>
</evidence>
<feature type="compositionally biased region" description="Low complexity" evidence="1">
    <location>
        <begin position="90"/>
        <end position="103"/>
    </location>
</feature>
<comment type="caution">
    <text evidence="3">The sequence shown here is derived from an EMBL/GenBank/DDBJ whole genome shotgun (WGS) entry which is preliminary data.</text>
</comment>
<dbReference type="CDD" id="cd12087">
    <property type="entry name" value="TM_EGFR-like"/>
    <property type="match status" value="1"/>
</dbReference>
<dbReference type="AlphaFoldDB" id="A0A9P3BG55"/>
<dbReference type="GeneID" id="67004641"/>
<organism evidence="3 4">
    <name type="scientific">Aspergillus pseudoviridinutans</name>
    <dbReference type="NCBI Taxonomy" id="1517512"/>
    <lineage>
        <taxon>Eukaryota</taxon>
        <taxon>Fungi</taxon>
        <taxon>Dikarya</taxon>
        <taxon>Ascomycota</taxon>
        <taxon>Pezizomycotina</taxon>
        <taxon>Eurotiomycetes</taxon>
        <taxon>Eurotiomycetidae</taxon>
        <taxon>Eurotiales</taxon>
        <taxon>Aspergillaceae</taxon>
        <taxon>Aspergillus</taxon>
        <taxon>Aspergillus subgen. Fumigati</taxon>
    </lineage>
</organism>
<name>A0A9P3BG55_9EURO</name>
<dbReference type="OrthoDB" id="5421765at2759"/>
<feature type="region of interest" description="Disordered" evidence="1">
    <location>
        <begin position="1"/>
        <end position="77"/>
    </location>
</feature>
<feature type="transmembrane region" description="Helical" evidence="2">
    <location>
        <begin position="114"/>
        <end position="138"/>
    </location>
</feature>
<keyword evidence="2" id="KW-0472">Membrane</keyword>
<sequence length="402" mass="42399">MAATTPSSSSTDTTTPWGAPSSTTSSSALPSQEPTTPALTSAAATSSSISAVLTTTSTPSSHSTPSQITSVTPSSISLSSSSTVANATASSTASAHSTQSSLPTPSPSNVSTGALAGAIVGSIIGTAALTILGAFLFFRRRRKGAGAGRSEQYPEEKPPQHPPLPLGASASSHYTPQPADDETVRARILTLFDHASLHVDNYYSSGASSNPHDSTTSLASYESPYLPSPIATLLAKPGRQRGVLTHVLVRELLQQITPRPGKGGLLPACYAACPQIANQTPETDQVLFKWRMLTAYLYQHQQAARDVDDHAIDRLAERFVDTFAGYANPAHTRAERVQHLKSVASAAAELGRWLFAQPCAFEFLWDYPGKQGMVITPRVVKICDEQGRRLSVPQVMAQGTSL</sequence>
<proteinExistence type="predicted"/>
<keyword evidence="4" id="KW-1185">Reference proteome</keyword>